<evidence type="ECO:0000256" key="1">
    <source>
        <dbReference type="SAM" id="Phobius"/>
    </source>
</evidence>
<dbReference type="EMBL" id="SHNP01000004">
    <property type="protein sequence ID" value="MCX2974239.1"/>
    <property type="molecule type" value="Genomic_DNA"/>
</dbReference>
<keyword evidence="1" id="KW-0472">Membrane</keyword>
<reference evidence="2" key="1">
    <citation type="submission" date="2019-02" db="EMBL/GenBank/DDBJ databases">
        <authorList>
            <person name="Li S.-H."/>
        </authorList>
    </citation>
    <scope>NUCLEOTIDE SEQUENCE</scope>
    <source>
        <strain evidence="2">IMCC8485</strain>
    </source>
</reference>
<gene>
    <name evidence="2" type="ORF">EYC87_11655</name>
</gene>
<comment type="caution">
    <text evidence="2">The sequence shown here is derived from an EMBL/GenBank/DDBJ whole genome shotgun (WGS) entry which is preliminary data.</text>
</comment>
<evidence type="ECO:0000313" key="3">
    <source>
        <dbReference type="Proteomes" id="UP001143307"/>
    </source>
</evidence>
<accession>A0ABT3SWI2</accession>
<protein>
    <submittedName>
        <fullName evidence="2">Uncharacterized protein</fullName>
    </submittedName>
</protein>
<proteinExistence type="predicted"/>
<keyword evidence="1" id="KW-1133">Transmembrane helix</keyword>
<dbReference type="Proteomes" id="UP001143307">
    <property type="component" value="Unassembled WGS sequence"/>
</dbReference>
<sequence>MNNASSLVDAPLGSAMFCRVVPGVIGAAKRCASLVFFVVPADWLISMPCSVMRGSGALVGPALVAGAAVIYGVVVAMGLSYCAPHLWSFQDRRLLT</sequence>
<keyword evidence="3" id="KW-1185">Reference proteome</keyword>
<dbReference type="RefSeq" id="WP_279253037.1">
    <property type="nucleotide sequence ID" value="NZ_SHNP01000004.1"/>
</dbReference>
<keyword evidence="1" id="KW-0812">Transmembrane</keyword>
<organism evidence="2 3">
    <name type="scientific">Candidatus Seongchinamella marina</name>
    <dbReference type="NCBI Taxonomy" id="2518990"/>
    <lineage>
        <taxon>Bacteria</taxon>
        <taxon>Pseudomonadati</taxon>
        <taxon>Pseudomonadota</taxon>
        <taxon>Gammaproteobacteria</taxon>
        <taxon>Cellvibrionales</taxon>
        <taxon>Halieaceae</taxon>
        <taxon>Seongchinamella</taxon>
    </lineage>
</organism>
<feature type="transmembrane region" description="Helical" evidence="1">
    <location>
        <begin position="57"/>
        <end position="79"/>
    </location>
</feature>
<name>A0ABT3SWI2_9GAMM</name>
<evidence type="ECO:0000313" key="2">
    <source>
        <dbReference type="EMBL" id="MCX2974239.1"/>
    </source>
</evidence>